<evidence type="ECO:0000259" key="2">
    <source>
        <dbReference type="PROSITE" id="PS50883"/>
    </source>
</evidence>
<dbReference type="Gene3D" id="3.20.20.450">
    <property type="entry name" value="EAL domain"/>
    <property type="match status" value="1"/>
</dbReference>
<accession>A0A3L7JC04</accession>
<dbReference type="SMART" id="SM00267">
    <property type="entry name" value="GGDEF"/>
    <property type="match status" value="1"/>
</dbReference>
<dbReference type="SMART" id="SM00052">
    <property type="entry name" value="EAL"/>
    <property type="match status" value="1"/>
</dbReference>
<evidence type="ECO:0000259" key="3">
    <source>
        <dbReference type="PROSITE" id="PS50887"/>
    </source>
</evidence>
<keyword evidence="1" id="KW-0812">Transmembrane</keyword>
<dbReference type="PROSITE" id="PS50887">
    <property type="entry name" value="GGDEF"/>
    <property type="match status" value="1"/>
</dbReference>
<dbReference type="Proteomes" id="UP000281094">
    <property type="component" value="Unassembled WGS sequence"/>
</dbReference>
<name>A0A3L7JC04_9HYPH</name>
<dbReference type="Gene3D" id="3.30.70.270">
    <property type="match status" value="1"/>
</dbReference>
<protein>
    <submittedName>
        <fullName evidence="4">EAL domain-containing protein</fullName>
    </submittedName>
</protein>
<dbReference type="SUPFAM" id="SSF55073">
    <property type="entry name" value="Nucleotide cyclase"/>
    <property type="match status" value="1"/>
</dbReference>
<dbReference type="AlphaFoldDB" id="A0A3L7JC04"/>
<reference evidence="4 5" key="1">
    <citation type="submission" date="2018-10" db="EMBL/GenBank/DDBJ databases">
        <title>Notoacmeibacter sp. M2BS9Y-3-1, whole genome shotgun sequence.</title>
        <authorList>
            <person name="Tuo L."/>
        </authorList>
    </citation>
    <scope>NUCLEOTIDE SEQUENCE [LARGE SCALE GENOMIC DNA]</scope>
    <source>
        <strain evidence="4 5">M2BS9Y-3-1</strain>
    </source>
</reference>
<dbReference type="InterPro" id="IPR035919">
    <property type="entry name" value="EAL_sf"/>
</dbReference>
<feature type="domain" description="EAL" evidence="2">
    <location>
        <begin position="395"/>
        <end position="645"/>
    </location>
</feature>
<gene>
    <name evidence="4" type="ORF">D8780_08090</name>
</gene>
<dbReference type="Pfam" id="PF00990">
    <property type="entry name" value="GGDEF"/>
    <property type="match status" value="1"/>
</dbReference>
<evidence type="ECO:0000313" key="4">
    <source>
        <dbReference type="EMBL" id="RLQ88166.1"/>
    </source>
</evidence>
<dbReference type="EMBL" id="RCWN01000001">
    <property type="protein sequence ID" value="RLQ88166.1"/>
    <property type="molecule type" value="Genomic_DNA"/>
</dbReference>
<dbReference type="NCBIfam" id="TIGR00254">
    <property type="entry name" value="GGDEF"/>
    <property type="match status" value="1"/>
</dbReference>
<comment type="caution">
    <text evidence="4">The sequence shown here is derived from an EMBL/GenBank/DDBJ whole genome shotgun (WGS) entry which is preliminary data.</text>
</comment>
<dbReference type="InterPro" id="IPR000160">
    <property type="entry name" value="GGDEF_dom"/>
</dbReference>
<dbReference type="CDD" id="cd01949">
    <property type="entry name" value="GGDEF"/>
    <property type="match status" value="1"/>
</dbReference>
<dbReference type="SUPFAM" id="SSF141868">
    <property type="entry name" value="EAL domain-like"/>
    <property type="match status" value="1"/>
</dbReference>
<evidence type="ECO:0000256" key="1">
    <source>
        <dbReference type="SAM" id="Phobius"/>
    </source>
</evidence>
<keyword evidence="5" id="KW-1185">Reference proteome</keyword>
<proteinExistence type="predicted"/>
<dbReference type="PANTHER" id="PTHR44757:SF2">
    <property type="entry name" value="BIOFILM ARCHITECTURE MAINTENANCE PROTEIN MBAA"/>
    <property type="match status" value="1"/>
</dbReference>
<dbReference type="CDD" id="cd01948">
    <property type="entry name" value="EAL"/>
    <property type="match status" value="1"/>
</dbReference>
<dbReference type="PROSITE" id="PS50883">
    <property type="entry name" value="EAL"/>
    <property type="match status" value="1"/>
</dbReference>
<feature type="transmembrane region" description="Helical" evidence="1">
    <location>
        <begin position="31"/>
        <end position="49"/>
    </location>
</feature>
<dbReference type="InterPro" id="IPR052155">
    <property type="entry name" value="Biofilm_reg_signaling"/>
</dbReference>
<dbReference type="InterPro" id="IPR043128">
    <property type="entry name" value="Rev_trsase/Diguanyl_cyclase"/>
</dbReference>
<dbReference type="Pfam" id="PF00563">
    <property type="entry name" value="EAL"/>
    <property type="match status" value="1"/>
</dbReference>
<dbReference type="RefSeq" id="WP_121645132.1">
    <property type="nucleotide sequence ID" value="NZ_RCWN01000001.1"/>
</dbReference>
<dbReference type="InterPro" id="IPR029787">
    <property type="entry name" value="Nucleotide_cyclase"/>
</dbReference>
<organism evidence="4 5">
    <name type="scientific">Notoacmeibacter ruber</name>
    <dbReference type="NCBI Taxonomy" id="2670375"/>
    <lineage>
        <taxon>Bacteria</taxon>
        <taxon>Pseudomonadati</taxon>
        <taxon>Pseudomonadota</taxon>
        <taxon>Alphaproteobacteria</taxon>
        <taxon>Hyphomicrobiales</taxon>
        <taxon>Notoacmeibacteraceae</taxon>
        <taxon>Notoacmeibacter</taxon>
    </lineage>
</organism>
<feature type="transmembrane region" description="Helical" evidence="1">
    <location>
        <begin position="55"/>
        <end position="75"/>
    </location>
</feature>
<dbReference type="InterPro" id="IPR001633">
    <property type="entry name" value="EAL_dom"/>
</dbReference>
<feature type="transmembrane region" description="Helical" evidence="1">
    <location>
        <begin position="96"/>
        <end position="115"/>
    </location>
</feature>
<dbReference type="PANTHER" id="PTHR44757">
    <property type="entry name" value="DIGUANYLATE CYCLASE DGCP"/>
    <property type="match status" value="1"/>
</dbReference>
<evidence type="ECO:0000313" key="5">
    <source>
        <dbReference type="Proteomes" id="UP000281094"/>
    </source>
</evidence>
<feature type="transmembrane region" description="Helical" evidence="1">
    <location>
        <begin position="153"/>
        <end position="172"/>
    </location>
</feature>
<keyword evidence="1" id="KW-0472">Membrane</keyword>
<keyword evidence="1" id="KW-1133">Transmembrane helix</keyword>
<feature type="transmembrane region" description="Helical" evidence="1">
    <location>
        <begin position="130"/>
        <end position="148"/>
    </location>
</feature>
<sequence>MGEVLAKILTGKTSDTLVVSQVEALKHRVPILYVVLGIETLAMAITHFGSVPTYLSVYPSLIAITVMVIRCVQWFRARNQVLSPDESRRVVVKTTLLTVLLSVTLMAWSGILYMYPEPGPGFGAGISRRGHIVLFVGVTVVSCIALLMHVRTLAMLTTLLVIPAFSLILAANGSPIEWAVAVNLMLVASAMLYVAYVFSRDFANLVESRAALDEMYVRQKRLASTDSLTQLDNRRSFNDKLEEAVQSGCAFTVLMMDLDGFKKLNDAHGHAVGDQVLRVVAERLAEASEGEGVLSISRMGGDEFAILLPQQGGSQKLIDYGERIIRQCAMPIYEGDLVVTVGASIGINEVTETDIDEKPSKHIERADFALFHAKQTGRGRVELYAPEHEDQIRRTAIVEQSLKSADLEEELHLVFQPVVDARNLQLIGFEVLVRWRSSHLGDVMPGEFIPVAERCGTIHAITRVVLRRALSEMQNWPEGLRLKVNLSIYDLSSSSQMLALLTIIERSGVSGQQLTFEITESAFSDQLDIILSALNMLRAIGSSIAIDDFGTGYSSLSSLHHFRPDLIKIDRSFVVRVSDPYDGRDMIKTIIQMCRNLGARSLAEGVENETQCRVLSDLGCDELQGYWLSRPVSAEKAREFAHAGVVKAEPQALGQSS</sequence>
<feature type="domain" description="GGDEF" evidence="3">
    <location>
        <begin position="249"/>
        <end position="386"/>
    </location>
</feature>